<name>A0A5C8PTH3_9HYPH</name>
<evidence type="ECO:0000256" key="1">
    <source>
        <dbReference type="SAM" id="MobiDB-lite"/>
    </source>
</evidence>
<comment type="caution">
    <text evidence="3">The sequence shown here is derived from an EMBL/GenBank/DDBJ whole genome shotgun (WGS) entry which is preliminary data.</text>
</comment>
<keyword evidence="2" id="KW-0472">Membrane</keyword>
<dbReference type="AlphaFoldDB" id="A0A5C8PTH3"/>
<feature type="compositionally biased region" description="Basic and acidic residues" evidence="1">
    <location>
        <begin position="7"/>
        <end position="16"/>
    </location>
</feature>
<proteinExistence type="predicted"/>
<feature type="region of interest" description="Disordered" evidence="1">
    <location>
        <begin position="1"/>
        <end position="29"/>
    </location>
</feature>
<evidence type="ECO:0000313" key="4">
    <source>
        <dbReference type="Proteomes" id="UP000321638"/>
    </source>
</evidence>
<sequence>MCASELRGYRGDHDEPLATSADGPPTPAQQAYAARFGASPLLALMGPNHRLGLATTFREGAVPAEAAPGLASALALLERTLSPRPPRLNPRSRRTWLIAMAGIAAVIGVLAVLPRAAVVEAPATLQPDWQQVVSAPYDGVLDASSVQPGDAVVANSIVLARLMTREIELEIAAARARAANDLRDATVARAASQPAQEQLALLSAKRNEAQLAPRGA</sequence>
<keyword evidence="4" id="KW-1185">Reference proteome</keyword>
<gene>
    <name evidence="3" type="ORF">FHP25_03565</name>
</gene>
<dbReference type="RefSeq" id="WP_147845527.1">
    <property type="nucleotide sequence ID" value="NZ_VDUZ01000003.1"/>
</dbReference>
<dbReference type="Proteomes" id="UP000321638">
    <property type="component" value="Unassembled WGS sequence"/>
</dbReference>
<organism evidence="3 4">
    <name type="scientific">Vineibacter terrae</name>
    <dbReference type="NCBI Taxonomy" id="2586908"/>
    <lineage>
        <taxon>Bacteria</taxon>
        <taxon>Pseudomonadati</taxon>
        <taxon>Pseudomonadota</taxon>
        <taxon>Alphaproteobacteria</taxon>
        <taxon>Hyphomicrobiales</taxon>
        <taxon>Vineibacter</taxon>
    </lineage>
</organism>
<dbReference type="EMBL" id="VDUZ01000003">
    <property type="protein sequence ID" value="TXL81618.1"/>
    <property type="molecule type" value="Genomic_DNA"/>
</dbReference>
<reference evidence="3 4" key="1">
    <citation type="submission" date="2019-06" db="EMBL/GenBank/DDBJ databases">
        <title>New taxonomy in bacterial strain CC-CFT640, isolated from vineyard.</title>
        <authorList>
            <person name="Lin S.-Y."/>
            <person name="Tsai C.-F."/>
            <person name="Young C.-C."/>
        </authorList>
    </citation>
    <scope>NUCLEOTIDE SEQUENCE [LARGE SCALE GENOMIC DNA]</scope>
    <source>
        <strain evidence="3 4">CC-CFT640</strain>
    </source>
</reference>
<protein>
    <submittedName>
        <fullName evidence="3">Uncharacterized protein</fullName>
    </submittedName>
</protein>
<evidence type="ECO:0000313" key="3">
    <source>
        <dbReference type="EMBL" id="TXL81618.1"/>
    </source>
</evidence>
<feature type="transmembrane region" description="Helical" evidence="2">
    <location>
        <begin position="96"/>
        <end position="117"/>
    </location>
</feature>
<evidence type="ECO:0000256" key="2">
    <source>
        <dbReference type="SAM" id="Phobius"/>
    </source>
</evidence>
<keyword evidence="2" id="KW-0812">Transmembrane</keyword>
<accession>A0A5C8PTH3</accession>
<keyword evidence="2" id="KW-1133">Transmembrane helix</keyword>